<dbReference type="AlphaFoldDB" id="B0C5K0"/>
<evidence type="ECO:0000313" key="2">
    <source>
        <dbReference type="EMBL" id="ABW27576.1"/>
    </source>
</evidence>
<name>B0C5K0_ACAM1</name>
<keyword evidence="3" id="KW-1185">Reference proteome</keyword>
<keyword evidence="1" id="KW-1133">Transmembrane helix</keyword>
<dbReference type="KEGG" id="amr:AM1_2568"/>
<feature type="transmembrane region" description="Helical" evidence="1">
    <location>
        <begin position="48"/>
        <end position="66"/>
    </location>
</feature>
<accession>B0C5K0</accession>
<gene>
    <name evidence="2" type="ordered locus">AM1_2568</name>
</gene>
<dbReference type="Proteomes" id="UP000000268">
    <property type="component" value="Chromosome"/>
</dbReference>
<sequence length="144" mass="16110">MSTQNPYAKWFGYVVWLGIAVNLLFIIPICFFPEWLLSLLRMTIPIPIIWVRAAGLLLLEISILYIPGALDPYRYRATAWMSVLVTRGGGASFFLIAVLFFGQELGFLSIAIVDLIFGVTEGILLYLAMQDKTALANQSYSEPV</sequence>
<dbReference type="EMBL" id="CP000828">
    <property type="protein sequence ID" value="ABW27576.1"/>
    <property type="molecule type" value="Genomic_DNA"/>
</dbReference>
<protein>
    <submittedName>
        <fullName evidence="2">Uncharacterized protein</fullName>
    </submittedName>
</protein>
<keyword evidence="1" id="KW-0812">Transmembrane</keyword>
<reference evidence="2 3" key="1">
    <citation type="journal article" date="2008" name="Proc. Natl. Acad. Sci. U.S.A.">
        <title>Niche adaptation and genome expansion in the chlorophyll d-producing cyanobacterium Acaryochloris marina.</title>
        <authorList>
            <person name="Swingley W.D."/>
            <person name="Chen M."/>
            <person name="Cheung P.C."/>
            <person name="Conrad A.L."/>
            <person name="Dejesa L.C."/>
            <person name="Hao J."/>
            <person name="Honchak B.M."/>
            <person name="Karbach L.E."/>
            <person name="Kurdoglu A."/>
            <person name="Lahiri S."/>
            <person name="Mastrian S.D."/>
            <person name="Miyashita H."/>
            <person name="Page L."/>
            <person name="Ramakrishna P."/>
            <person name="Satoh S."/>
            <person name="Sattley W.M."/>
            <person name="Shimada Y."/>
            <person name="Taylor H.L."/>
            <person name="Tomo T."/>
            <person name="Tsuchiya T."/>
            <person name="Wang Z.T."/>
            <person name="Raymond J."/>
            <person name="Mimuro M."/>
            <person name="Blankenship R.E."/>
            <person name="Touchman J.W."/>
        </authorList>
    </citation>
    <scope>NUCLEOTIDE SEQUENCE [LARGE SCALE GENOMIC DNA]</scope>
    <source>
        <strain evidence="3">MBIC 11017</strain>
    </source>
</reference>
<feature type="transmembrane region" description="Helical" evidence="1">
    <location>
        <begin position="107"/>
        <end position="128"/>
    </location>
</feature>
<dbReference type="HOGENOM" id="CLU_1853110_0_0_3"/>
<dbReference type="STRING" id="329726.AM1_2568"/>
<dbReference type="eggNOG" id="COG1858">
    <property type="taxonomic scope" value="Bacteria"/>
</dbReference>
<evidence type="ECO:0000256" key="1">
    <source>
        <dbReference type="SAM" id="Phobius"/>
    </source>
</evidence>
<keyword evidence="1" id="KW-0472">Membrane</keyword>
<proteinExistence type="predicted"/>
<organism evidence="2 3">
    <name type="scientific">Acaryochloris marina (strain MBIC 11017)</name>
    <dbReference type="NCBI Taxonomy" id="329726"/>
    <lineage>
        <taxon>Bacteria</taxon>
        <taxon>Bacillati</taxon>
        <taxon>Cyanobacteriota</taxon>
        <taxon>Cyanophyceae</taxon>
        <taxon>Acaryochloridales</taxon>
        <taxon>Acaryochloridaceae</taxon>
        <taxon>Acaryochloris</taxon>
    </lineage>
</organism>
<feature type="transmembrane region" description="Helical" evidence="1">
    <location>
        <begin position="78"/>
        <end position="101"/>
    </location>
</feature>
<feature type="transmembrane region" description="Helical" evidence="1">
    <location>
        <begin position="12"/>
        <end position="36"/>
    </location>
</feature>
<dbReference type="OrthoDB" id="6168062at2"/>
<evidence type="ECO:0000313" key="3">
    <source>
        <dbReference type="Proteomes" id="UP000000268"/>
    </source>
</evidence>
<dbReference type="RefSeq" id="WP_012163033.1">
    <property type="nucleotide sequence ID" value="NC_009925.1"/>
</dbReference>